<protein>
    <submittedName>
        <fullName evidence="2">Uncharacterized protein</fullName>
    </submittedName>
</protein>
<dbReference type="VEuPathDB" id="FungiDB:LCOR_07624.1"/>
<evidence type="ECO:0000256" key="1">
    <source>
        <dbReference type="SAM" id="Phobius"/>
    </source>
</evidence>
<keyword evidence="3" id="KW-1185">Reference proteome</keyword>
<comment type="caution">
    <text evidence="2">The sequence shown here is derived from an EMBL/GenBank/DDBJ whole genome shotgun (WGS) entry which is preliminary data.</text>
</comment>
<feature type="transmembrane region" description="Helical" evidence="1">
    <location>
        <begin position="12"/>
        <end position="31"/>
    </location>
</feature>
<keyword evidence="1" id="KW-1133">Transmembrane helix</keyword>
<accession>A0A068S3Q4</accession>
<proteinExistence type="predicted"/>
<evidence type="ECO:0000313" key="2">
    <source>
        <dbReference type="EMBL" id="CDH56595.1"/>
    </source>
</evidence>
<dbReference type="EMBL" id="CBTN010000039">
    <property type="protein sequence ID" value="CDH56595.1"/>
    <property type="molecule type" value="Genomic_DNA"/>
</dbReference>
<evidence type="ECO:0000313" key="3">
    <source>
        <dbReference type="Proteomes" id="UP000027586"/>
    </source>
</evidence>
<name>A0A068S3Q4_9FUNG</name>
<dbReference type="Proteomes" id="UP000027586">
    <property type="component" value="Unassembled WGS sequence"/>
</dbReference>
<gene>
    <name evidence="2" type="ORF">LCOR_07624.1</name>
</gene>
<reference evidence="2" key="1">
    <citation type="submission" date="2013-08" db="EMBL/GenBank/DDBJ databases">
        <title>Gene expansion shapes genome architecture in the human pathogen Lichtheimia corymbifera: an evolutionary genomics analysis in the ancient terrestrial Mucorales (Mucoromycotina).</title>
        <authorList>
            <person name="Schwartze V.U."/>
            <person name="Winter S."/>
            <person name="Shelest E."/>
            <person name="Marcet-Houben M."/>
            <person name="Horn F."/>
            <person name="Wehner S."/>
            <person name="Hoffmann K."/>
            <person name="Riege K."/>
            <person name="Sammeth M."/>
            <person name="Nowrousian M."/>
            <person name="Valiante V."/>
            <person name="Linde J."/>
            <person name="Jacobsen I.D."/>
            <person name="Marz M."/>
            <person name="Brakhage A.A."/>
            <person name="Gabaldon T."/>
            <person name="Bocker S."/>
            <person name="Voigt K."/>
        </authorList>
    </citation>
    <scope>NUCLEOTIDE SEQUENCE [LARGE SCALE GENOMIC DNA]</scope>
    <source>
        <strain evidence="2">FSU 9682</strain>
    </source>
</reference>
<feature type="transmembrane region" description="Helical" evidence="1">
    <location>
        <begin position="38"/>
        <end position="59"/>
    </location>
</feature>
<keyword evidence="1" id="KW-0472">Membrane</keyword>
<dbReference type="AlphaFoldDB" id="A0A068S3Q4"/>
<organism evidence="2 3">
    <name type="scientific">Lichtheimia corymbifera JMRC:FSU:9682</name>
    <dbReference type="NCBI Taxonomy" id="1263082"/>
    <lineage>
        <taxon>Eukaryota</taxon>
        <taxon>Fungi</taxon>
        <taxon>Fungi incertae sedis</taxon>
        <taxon>Mucoromycota</taxon>
        <taxon>Mucoromycotina</taxon>
        <taxon>Mucoromycetes</taxon>
        <taxon>Mucorales</taxon>
        <taxon>Lichtheimiaceae</taxon>
        <taxon>Lichtheimia</taxon>
    </lineage>
</organism>
<keyword evidence="1" id="KW-0812">Transmembrane</keyword>
<sequence>MSLFKLIKTTVNYIAVAMGGVIVIIGIGYLIKRVGAAAAIIILLQVLAAITMPSLQPVISTLATLL</sequence>